<evidence type="ECO:0000313" key="4">
    <source>
        <dbReference type="EMBL" id="EGL83159.1"/>
    </source>
</evidence>
<keyword evidence="7" id="KW-1185">Reference proteome</keyword>
<feature type="domain" description="DUF1980" evidence="3">
    <location>
        <begin position="174"/>
        <end position="306"/>
    </location>
</feature>
<evidence type="ECO:0000256" key="1">
    <source>
        <dbReference type="SAM" id="Phobius"/>
    </source>
</evidence>
<evidence type="ECO:0000313" key="6">
    <source>
        <dbReference type="Proteomes" id="UP000010716"/>
    </source>
</evidence>
<dbReference type="PANTHER" id="PTHR40047">
    <property type="entry name" value="UPF0703 PROTEIN YCGQ"/>
    <property type="match status" value="1"/>
</dbReference>
<dbReference type="Pfam" id="PF21537">
    <property type="entry name" value="DUF1980_C"/>
    <property type="match status" value="1"/>
</dbReference>
<evidence type="ECO:0000259" key="2">
    <source>
        <dbReference type="Pfam" id="PF09323"/>
    </source>
</evidence>
<feature type="domain" description="DUF1980" evidence="2">
    <location>
        <begin position="11"/>
        <end position="120"/>
    </location>
</feature>
<evidence type="ECO:0000313" key="7">
    <source>
        <dbReference type="Proteomes" id="UP000825179"/>
    </source>
</evidence>
<feature type="transmembrane region" description="Helical" evidence="1">
    <location>
        <begin position="88"/>
        <end position="105"/>
    </location>
</feature>
<gene>
    <name evidence="4" type="ORF">CathTA2_1272</name>
    <name evidence="5" type="ORF">HUR95_07645</name>
</gene>
<keyword evidence="1" id="KW-0472">Membrane</keyword>
<dbReference type="Proteomes" id="UP000825179">
    <property type="component" value="Chromosome"/>
</dbReference>
<dbReference type="Proteomes" id="UP000010716">
    <property type="component" value="Unassembled WGS sequence"/>
</dbReference>
<dbReference type="eggNOG" id="COG3689">
    <property type="taxonomic scope" value="Bacteria"/>
</dbReference>
<dbReference type="InterPro" id="IPR048493">
    <property type="entry name" value="DUF1980_N"/>
</dbReference>
<dbReference type="PANTHER" id="PTHR40047:SF1">
    <property type="entry name" value="UPF0703 PROTEIN YCGQ"/>
    <property type="match status" value="1"/>
</dbReference>
<dbReference type="AlphaFoldDB" id="F5L659"/>
<evidence type="ECO:0000259" key="3">
    <source>
        <dbReference type="Pfam" id="PF21537"/>
    </source>
</evidence>
<accession>F5L659</accession>
<evidence type="ECO:0000313" key="5">
    <source>
        <dbReference type="EMBL" id="QZT35087.1"/>
    </source>
</evidence>
<reference evidence="5" key="3">
    <citation type="submission" date="2021-08" db="EMBL/GenBank/DDBJ databases">
        <authorList>
            <person name="de Jong S."/>
            <person name="van den Broek M."/>
            <person name="Merkel A."/>
            <person name="de la Torre Cortes P."/>
            <person name="Kalamorz F."/>
            <person name="Cook G."/>
            <person name="van Loosdrecht M."/>
            <person name="McMillan D."/>
        </authorList>
    </citation>
    <scope>NUCLEOTIDE SEQUENCE</scope>
    <source>
        <strain evidence="5">TA2.A1</strain>
    </source>
</reference>
<proteinExistence type="predicted"/>
<sequence length="310" mass="35121">MEQEHGFQHFLRGIILFGFTMLLLSLILSGQIQYYIAPRMMPFIYFSVAVLLVLSILQILRSTDKAGKEDTCGCEGTHALPDKRWKKVVIYTIFLLPVLSGLLLPEKVLDSSIAATRGVQLSDQFNSRMLQFDDQPKQSAEEETRAAADDLAELEARELGEHFTYEDIVATVDIDDYYGQLLKEALEQDVVKITDDNFLDMLSVLNMYADQLLGKEIELMGFVYREEGMPLDHLVVARFSMTCCTADSAVYGLLVEGEEAKQYGEDSWVRVTGTLVEKDFNGWLIPALVIKEIGEVEPPETPYVYPNFRF</sequence>
<reference evidence="5 7" key="2">
    <citation type="journal article" date="2020" name="Extremophiles">
        <title>Genomic analysis of Caldalkalibacillus thermarum TA2.A1 reveals aerobic alkaliphilic metabolism and evolutionary hallmarks linking alkaliphilic bacteria and plant life.</title>
        <authorList>
            <person name="de Jong S.I."/>
            <person name="van den Broek M.A."/>
            <person name="Merkel A.Y."/>
            <person name="de la Torre Cortes P."/>
            <person name="Kalamorz F."/>
            <person name="Cook G.M."/>
            <person name="van Loosdrecht M.C.M."/>
            <person name="McMillan D.G.G."/>
        </authorList>
    </citation>
    <scope>NUCLEOTIDE SEQUENCE [LARGE SCALE GENOMIC DNA]</scope>
    <source>
        <strain evidence="5 7">TA2.A1</strain>
    </source>
</reference>
<dbReference type="Pfam" id="PF09323">
    <property type="entry name" value="DUF1980"/>
    <property type="match status" value="1"/>
</dbReference>
<dbReference type="KEGG" id="cthu:HUR95_07645"/>
<dbReference type="InterPro" id="IPR048447">
    <property type="entry name" value="DUF1980_C"/>
</dbReference>
<organism evidence="4 6">
    <name type="scientific">Caldalkalibacillus thermarum (strain TA2.A1)</name>
    <dbReference type="NCBI Taxonomy" id="986075"/>
    <lineage>
        <taxon>Bacteria</taxon>
        <taxon>Bacillati</taxon>
        <taxon>Bacillota</taxon>
        <taxon>Bacilli</taxon>
        <taxon>Bacillales</taxon>
        <taxon>Bacillaceae</taxon>
        <taxon>Caldalkalibacillus</taxon>
    </lineage>
</organism>
<dbReference type="EMBL" id="CP082237">
    <property type="protein sequence ID" value="QZT35087.1"/>
    <property type="molecule type" value="Genomic_DNA"/>
</dbReference>
<name>F5L659_CALTT</name>
<feature type="transmembrane region" description="Helical" evidence="1">
    <location>
        <begin position="12"/>
        <end position="36"/>
    </location>
</feature>
<keyword evidence="1" id="KW-1133">Transmembrane helix</keyword>
<protein>
    <submittedName>
        <fullName evidence="5">TIGR03943 family protein</fullName>
    </submittedName>
</protein>
<dbReference type="InterPro" id="IPR052955">
    <property type="entry name" value="UPF0703_membrane_permease"/>
</dbReference>
<dbReference type="NCBIfam" id="TIGR03943">
    <property type="entry name" value="TIGR03943 family putative permease subunit"/>
    <property type="match status" value="1"/>
</dbReference>
<reference evidence="4 6" key="1">
    <citation type="journal article" date="2011" name="J. Bacteriol.">
        <title>Draft genome sequence of the thermoalkaliphilic Caldalkalibacillus thermarum strain TA2.A1.</title>
        <authorList>
            <person name="Kalamorz F."/>
            <person name="Keis S."/>
            <person name="McMillan D.G."/>
            <person name="Olsson K."/>
            <person name="Stanton J.A."/>
            <person name="Stockwell P."/>
            <person name="Black M.A."/>
            <person name="Klingeman D.M."/>
            <person name="Land M.L."/>
            <person name="Han C.S."/>
            <person name="Martin S.L."/>
            <person name="Becher S.A."/>
            <person name="Peddie C.J."/>
            <person name="Morgan H.W."/>
            <person name="Matthies D."/>
            <person name="Preiss L."/>
            <person name="Meier T."/>
            <person name="Brown S.D."/>
            <person name="Cook G.M."/>
        </authorList>
    </citation>
    <scope>NUCLEOTIDE SEQUENCE [LARGE SCALE GENOMIC DNA]</scope>
    <source>
        <strain evidence="4 6">TA2.A1</strain>
    </source>
</reference>
<dbReference type="EMBL" id="AFCE01000121">
    <property type="protein sequence ID" value="EGL83159.1"/>
    <property type="molecule type" value="Genomic_DNA"/>
</dbReference>
<keyword evidence="1" id="KW-0812">Transmembrane</keyword>
<feature type="transmembrane region" description="Helical" evidence="1">
    <location>
        <begin position="42"/>
        <end position="60"/>
    </location>
</feature>
<dbReference type="OrthoDB" id="9770408at2"/>
<dbReference type="InterPro" id="IPR015402">
    <property type="entry name" value="DUF1980"/>
</dbReference>
<dbReference type="RefSeq" id="WP_007504171.1">
    <property type="nucleotide sequence ID" value="NZ_AFCE01000121.1"/>
</dbReference>